<sequence>MDFRSKPSVKTIEEAQFSDSEPTTFLDKLNSRLSTLKKTTTSSTIATINDLPESSKEGDADGNGDAVNKTNGEPLPTGACTPKALFGKDQPVSSTPGKKSLSLLSPSMSRKSQKSPANSNASNDNNNSTAAGSGVNNNSSTASTPSKSKSANGLLKSKRSRNTLASIEGSPNLTAPNSHGNNNTESHHTSRSKSPSKSSSSSHGLGLGLGRHHSLLRHGTLKMSRRGRHSNKNKNVGIETGHDNGVIRSHADSAATYASMSTRSTTVTHATSVTQSSNDTSTTAATHATKHATSTLDPHHTITSSTVIPSPYSSSANGSNTNQDNPFPGPSPFPTPTPLPSEHQPEQKQQKHKQSSFASPSRRNPFTTSKSESPRSPARPLRPQSQIYHSSPSHVTPGSVSQRPQSAVFTTSSNSRTNSPFSHPGKAQTTSGITVGGGDGGPGGPGGPSSGDPAMTAAVLAASNTVDVGVSNSATVGGLGGHKKKHKFKNMFKKIF</sequence>
<gene>
    <name evidence="1" type="ORF">Amon02_000691300</name>
</gene>
<keyword evidence="2" id="KW-1185">Reference proteome</keyword>
<comment type="caution">
    <text evidence="1">The sequence shown here is derived from an EMBL/GenBank/DDBJ whole genome shotgun (WGS) entry which is preliminary data.</text>
</comment>
<dbReference type="Proteomes" id="UP001165064">
    <property type="component" value="Unassembled WGS sequence"/>
</dbReference>
<dbReference type="EMBL" id="BSXS01005565">
    <property type="protein sequence ID" value="GME84537.1"/>
    <property type="molecule type" value="Genomic_DNA"/>
</dbReference>
<name>A0ACB5TAZ2_AMBMO</name>
<organism evidence="1 2">
    <name type="scientific">Ambrosiozyma monospora</name>
    <name type="common">Yeast</name>
    <name type="synonym">Endomycopsis monosporus</name>
    <dbReference type="NCBI Taxonomy" id="43982"/>
    <lineage>
        <taxon>Eukaryota</taxon>
        <taxon>Fungi</taxon>
        <taxon>Dikarya</taxon>
        <taxon>Ascomycota</taxon>
        <taxon>Saccharomycotina</taxon>
        <taxon>Pichiomycetes</taxon>
        <taxon>Pichiales</taxon>
        <taxon>Pichiaceae</taxon>
        <taxon>Ambrosiozyma</taxon>
    </lineage>
</organism>
<evidence type="ECO:0000313" key="2">
    <source>
        <dbReference type="Proteomes" id="UP001165064"/>
    </source>
</evidence>
<proteinExistence type="predicted"/>
<evidence type="ECO:0000313" key="1">
    <source>
        <dbReference type="EMBL" id="GME84537.1"/>
    </source>
</evidence>
<accession>A0ACB5TAZ2</accession>
<protein>
    <submittedName>
        <fullName evidence="1">Unnamed protein product</fullName>
    </submittedName>
</protein>
<reference evidence="1" key="1">
    <citation type="submission" date="2023-04" db="EMBL/GenBank/DDBJ databases">
        <title>Ambrosiozyma monospora NBRC 10751.</title>
        <authorList>
            <person name="Ichikawa N."/>
            <person name="Sato H."/>
            <person name="Tonouchi N."/>
        </authorList>
    </citation>
    <scope>NUCLEOTIDE SEQUENCE</scope>
    <source>
        <strain evidence="1">NBRC 10751</strain>
    </source>
</reference>